<evidence type="ECO:0000313" key="3">
    <source>
        <dbReference type="EMBL" id="AFZ22258.1"/>
    </source>
</evidence>
<organism evidence="3 4">
    <name type="scientific">Allocoleopsis franciscana PCC 7113</name>
    <dbReference type="NCBI Taxonomy" id="1173027"/>
    <lineage>
        <taxon>Bacteria</taxon>
        <taxon>Bacillati</taxon>
        <taxon>Cyanobacteriota</taxon>
        <taxon>Cyanophyceae</taxon>
        <taxon>Coleofasciculales</taxon>
        <taxon>Coleofasciculaceae</taxon>
        <taxon>Allocoleopsis</taxon>
        <taxon>Allocoleopsis franciscana</taxon>
    </lineage>
</organism>
<protein>
    <recommendedName>
        <fullName evidence="2">DUF6788 domain-containing protein</fullName>
    </recommendedName>
</protein>
<feature type="region of interest" description="Disordered" evidence="1">
    <location>
        <begin position="35"/>
        <end position="68"/>
    </location>
</feature>
<feature type="compositionally biased region" description="Low complexity" evidence="1">
    <location>
        <begin position="46"/>
        <end position="57"/>
    </location>
</feature>
<dbReference type="OrthoDB" id="513778at2"/>
<evidence type="ECO:0000313" key="4">
    <source>
        <dbReference type="Proteomes" id="UP000010471"/>
    </source>
</evidence>
<keyword evidence="4" id="KW-1185">Reference proteome</keyword>
<dbReference type="InterPro" id="IPR046738">
    <property type="entry name" value="DUF6788"/>
</dbReference>
<dbReference type="KEGG" id="mic:Mic7113_6694"/>
<name>K9WQ03_9CYAN</name>
<geneLocation type="plasmid" evidence="3 4">
    <name>pMIC7113.04</name>
</geneLocation>
<feature type="domain" description="DUF6788" evidence="2">
    <location>
        <begin position="57"/>
        <end position="99"/>
    </location>
</feature>
<keyword evidence="3" id="KW-0614">Plasmid</keyword>
<dbReference type="Pfam" id="PF20586">
    <property type="entry name" value="DUF6788"/>
    <property type="match status" value="1"/>
</dbReference>
<dbReference type="EMBL" id="CP003634">
    <property type="protein sequence ID" value="AFZ22258.1"/>
    <property type="molecule type" value="Genomic_DNA"/>
</dbReference>
<sequence length="109" mass="11967">MPKTTPLDAKAQQLDALSWDELLVARSIIDALIESKSPLPDDEQQPSVTSPSTSTGSKGHIELKTIPDTKRGKSYGPYRYLRYWSGGKLRSAYLGKVAASEKDFAQPSQ</sequence>
<gene>
    <name evidence="3" type="ORF">Mic7113_6694</name>
</gene>
<dbReference type="RefSeq" id="WP_015211573.1">
    <property type="nucleotide sequence ID" value="NC_019761.1"/>
</dbReference>
<feature type="compositionally biased region" description="Basic and acidic residues" evidence="1">
    <location>
        <begin position="59"/>
        <end position="68"/>
    </location>
</feature>
<reference evidence="3 4" key="1">
    <citation type="submission" date="2012-06" db="EMBL/GenBank/DDBJ databases">
        <title>Finished plasmid 4 of genome of Microcoleus sp. PCC 7113.</title>
        <authorList>
            <consortium name="US DOE Joint Genome Institute"/>
            <person name="Gugger M."/>
            <person name="Coursin T."/>
            <person name="Rippka R."/>
            <person name="Tandeau De Marsac N."/>
            <person name="Huntemann M."/>
            <person name="Wei C.-L."/>
            <person name="Han J."/>
            <person name="Detter J.C."/>
            <person name="Han C."/>
            <person name="Tapia R."/>
            <person name="Chen A."/>
            <person name="Kyrpides N."/>
            <person name="Mavromatis K."/>
            <person name="Markowitz V."/>
            <person name="Szeto E."/>
            <person name="Ivanova N."/>
            <person name="Pagani I."/>
            <person name="Pati A."/>
            <person name="Goodwin L."/>
            <person name="Nordberg H.P."/>
            <person name="Cantor M.N."/>
            <person name="Hua S.X."/>
            <person name="Woyke T."/>
            <person name="Kerfeld C.A."/>
        </authorList>
    </citation>
    <scope>NUCLEOTIDE SEQUENCE [LARGE SCALE GENOMIC DNA]</scope>
    <source>
        <strain evidence="3 4">PCC 7113</strain>
        <plasmid evidence="3 4">pMIC7113.04</plasmid>
    </source>
</reference>
<proteinExistence type="predicted"/>
<dbReference type="HOGENOM" id="CLU_2117540_0_0_3"/>
<dbReference type="AlphaFoldDB" id="K9WQ03"/>
<dbReference type="PATRIC" id="fig|1173027.3.peg.7409"/>
<evidence type="ECO:0000259" key="2">
    <source>
        <dbReference type="Pfam" id="PF20586"/>
    </source>
</evidence>
<dbReference type="Proteomes" id="UP000010471">
    <property type="component" value="Plasmid pMIC7113.04"/>
</dbReference>
<evidence type="ECO:0000256" key="1">
    <source>
        <dbReference type="SAM" id="MobiDB-lite"/>
    </source>
</evidence>
<accession>K9WQ03</accession>